<keyword evidence="1" id="KW-0732">Signal</keyword>
<keyword evidence="4" id="KW-1185">Reference proteome</keyword>
<dbReference type="Gene3D" id="2.60.40.2700">
    <property type="match status" value="1"/>
</dbReference>
<dbReference type="Pfam" id="PF16640">
    <property type="entry name" value="Big_3_5"/>
    <property type="match status" value="1"/>
</dbReference>
<organism evidence="3 4">
    <name type="scientific">Rarobacter incanus</name>
    <dbReference type="NCBI Taxonomy" id="153494"/>
    <lineage>
        <taxon>Bacteria</taxon>
        <taxon>Bacillati</taxon>
        <taxon>Actinomycetota</taxon>
        <taxon>Actinomycetes</taxon>
        <taxon>Micrococcales</taxon>
        <taxon>Rarobacteraceae</taxon>
        <taxon>Rarobacter</taxon>
    </lineage>
</organism>
<accession>A0A542SRD6</accession>
<proteinExistence type="predicted"/>
<evidence type="ECO:0000313" key="3">
    <source>
        <dbReference type="EMBL" id="TQK77179.1"/>
    </source>
</evidence>
<protein>
    <submittedName>
        <fullName evidence="3">Ig-like domain-containing protein</fullName>
    </submittedName>
</protein>
<dbReference type="RefSeq" id="WP_142112972.1">
    <property type="nucleotide sequence ID" value="NZ_BAAATB010000006.1"/>
</dbReference>
<dbReference type="PROSITE" id="PS50194">
    <property type="entry name" value="FILAMIN_REPEAT"/>
    <property type="match status" value="1"/>
</dbReference>
<dbReference type="EMBL" id="VFNV01000001">
    <property type="protein sequence ID" value="TQK77179.1"/>
    <property type="molecule type" value="Genomic_DNA"/>
</dbReference>
<feature type="signal peptide" evidence="1">
    <location>
        <begin position="1"/>
        <end position="32"/>
    </location>
</feature>
<feature type="domain" description="Bacterial Ig-like" evidence="2">
    <location>
        <begin position="683"/>
        <end position="767"/>
    </location>
</feature>
<evidence type="ECO:0000259" key="2">
    <source>
        <dbReference type="Pfam" id="PF16640"/>
    </source>
</evidence>
<feature type="chain" id="PRO_5022237714" evidence="1">
    <location>
        <begin position="33"/>
        <end position="872"/>
    </location>
</feature>
<dbReference type="Proteomes" id="UP000316181">
    <property type="component" value="Unassembled WGS sequence"/>
</dbReference>
<evidence type="ECO:0000313" key="4">
    <source>
        <dbReference type="Proteomes" id="UP000316181"/>
    </source>
</evidence>
<dbReference type="OrthoDB" id="7210788at2"/>
<reference evidence="3 4" key="1">
    <citation type="submission" date="2019-06" db="EMBL/GenBank/DDBJ databases">
        <title>Sequencing the genomes of 1000 actinobacteria strains.</title>
        <authorList>
            <person name="Klenk H.-P."/>
        </authorList>
    </citation>
    <scope>NUCLEOTIDE SEQUENCE [LARGE SCALE GENOMIC DNA]</scope>
    <source>
        <strain evidence="3 4">DSM 10596</strain>
    </source>
</reference>
<dbReference type="InterPro" id="IPR017868">
    <property type="entry name" value="Filamin/ABP280_repeat-like"/>
</dbReference>
<dbReference type="GO" id="GO:0005975">
    <property type="term" value="P:carbohydrate metabolic process"/>
    <property type="evidence" value="ECO:0007669"/>
    <property type="project" value="UniProtKB-ARBA"/>
</dbReference>
<dbReference type="InterPro" id="IPR013783">
    <property type="entry name" value="Ig-like_fold"/>
</dbReference>
<evidence type="ECO:0000256" key="1">
    <source>
        <dbReference type="SAM" id="SignalP"/>
    </source>
</evidence>
<gene>
    <name evidence="3" type="ORF">FB389_1895</name>
</gene>
<dbReference type="AlphaFoldDB" id="A0A542SRD6"/>
<dbReference type="InterPro" id="IPR032109">
    <property type="entry name" value="Big_3_5"/>
</dbReference>
<name>A0A542SRD6_9MICO</name>
<dbReference type="Gene3D" id="2.60.40.10">
    <property type="entry name" value="Immunoglobulins"/>
    <property type="match status" value="1"/>
</dbReference>
<sequence length="872" mass="88257">MTSLMKNAWRAGAAVVATAALALGGIAPAAMADEAQSGGRVVTSGGFAWKISEQIAEHMNTKTASGDATVDATSGVVTFAKGTGSIDVAAGTGSLQYSGTVKEAFVNGSTEYYSVTIANPKVDFLGDGKGALSATVSSASAQLGPSPAASTEPSVVKIADLTDVSVALDGTTFTIAATPAWDGVVEPGSQAATDLGLPAGQPYEGQSFAPEFLGALVSGVRAHFYASKDPQHATSGTANAAANEKKRPASLGLTASAAPGLTSVSLKMTSQTAGTLTVTGANFNPVTNGGDDGIYVGVAPAGGLPDVSSQTGMANFAGAAWVRAKEITDGAFTASVPLSLDDLDPKLAYSIYTWQAHTHSNTSQDTETALNLAPVITAQPTVVTTFVGEPAKLTFTDNGLADTFQWQAKAPEGDWADIEGGTAKFLQVQPTQDNFAATYRVVATGKFGSVTSEPFAIATVERPEAPTITDVSVVKESTSGITIAVAGRDFTPNTFPGDAGIYVAVGEAGGLPDVSSREAMAEFAGYTSVPEAGITGGKLAASVEVPFSGLDLTKSYSVYTWQAHTHSNDSQDTETPIDIMGSLTAVSFSEQPADQTILDGQSAEFSVQAAGSGELSYQWQNSTDGGANWTDISGATASVYATGKLATIASGQLFRVAVTGFLGTQTSDAAKLTVKDLPVPTITATASPGTYGKATKVSVSVKAGASNTTGTVTLKNGSVVLGTAGVINGSATLTIKATALKPGTHALTVSYSGNELVAGASASPKVTIAKAKATITAKLAKRSIKVKKKSTVNIAVKASGVSGISGKATVTWKGTKGAAKGKKFTKSVTVKNGKAKVTRKLAKKGTYKVSVAFKKTSLVSAATKSAGKLKVT</sequence>
<comment type="caution">
    <text evidence="3">The sequence shown here is derived from an EMBL/GenBank/DDBJ whole genome shotgun (WGS) entry which is preliminary data.</text>
</comment>